<gene>
    <name evidence="1" type="ORF">S01H4_18973</name>
</gene>
<name>X0Z0X0_9ZZZZ</name>
<dbReference type="EMBL" id="BART01008435">
    <property type="protein sequence ID" value="GAG54138.1"/>
    <property type="molecule type" value="Genomic_DNA"/>
</dbReference>
<evidence type="ECO:0000313" key="1">
    <source>
        <dbReference type="EMBL" id="GAG54138.1"/>
    </source>
</evidence>
<protein>
    <recommendedName>
        <fullName evidence="2">ParB/Sulfiredoxin domain-containing protein</fullName>
    </recommendedName>
</protein>
<evidence type="ECO:0008006" key="2">
    <source>
        <dbReference type="Google" id="ProtNLM"/>
    </source>
</evidence>
<accession>X0Z0X0</accession>
<sequence>AKKTEQIEKHVAELEIADEQGSKKKRKPLVIIIGPDGQIRRHSIDSRERAQALKEIGVSTLPVIVLEEI</sequence>
<proteinExistence type="predicted"/>
<organism evidence="1">
    <name type="scientific">marine sediment metagenome</name>
    <dbReference type="NCBI Taxonomy" id="412755"/>
    <lineage>
        <taxon>unclassified sequences</taxon>
        <taxon>metagenomes</taxon>
        <taxon>ecological metagenomes</taxon>
    </lineage>
</organism>
<dbReference type="AlphaFoldDB" id="X0Z0X0"/>
<reference evidence="1" key="1">
    <citation type="journal article" date="2014" name="Front. Microbiol.">
        <title>High frequency of phylogenetically diverse reductive dehalogenase-homologous genes in deep subseafloor sedimentary metagenomes.</title>
        <authorList>
            <person name="Kawai M."/>
            <person name="Futagami T."/>
            <person name="Toyoda A."/>
            <person name="Takaki Y."/>
            <person name="Nishi S."/>
            <person name="Hori S."/>
            <person name="Arai W."/>
            <person name="Tsubouchi T."/>
            <person name="Morono Y."/>
            <person name="Uchiyama I."/>
            <person name="Ito T."/>
            <person name="Fujiyama A."/>
            <person name="Inagaki F."/>
            <person name="Takami H."/>
        </authorList>
    </citation>
    <scope>NUCLEOTIDE SEQUENCE</scope>
    <source>
        <strain evidence="1">Expedition CK06-06</strain>
    </source>
</reference>
<feature type="non-terminal residue" evidence="1">
    <location>
        <position position="1"/>
    </location>
</feature>
<comment type="caution">
    <text evidence="1">The sequence shown here is derived from an EMBL/GenBank/DDBJ whole genome shotgun (WGS) entry which is preliminary data.</text>
</comment>